<dbReference type="InterPro" id="IPR001214">
    <property type="entry name" value="SET_dom"/>
</dbReference>
<evidence type="ECO:0000256" key="7">
    <source>
        <dbReference type="ARBA" id="ARBA00022853"/>
    </source>
</evidence>
<proteinExistence type="predicted"/>
<feature type="compositionally biased region" description="Low complexity" evidence="9">
    <location>
        <begin position="392"/>
        <end position="412"/>
    </location>
</feature>
<feature type="compositionally biased region" description="Polar residues" evidence="9">
    <location>
        <begin position="492"/>
        <end position="506"/>
    </location>
</feature>
<sequence length="790" mass="85647">MASAAHPHRHVSLSASAPPNVPVASGKRATWRLTKVMNMRDLSRDDDFLSHLLVEKLGTPDIPLLVHKMDANRRLPRVLHDDLITIVRRLVLVKGHSQNSIRVAVDDLLVLPAVRYFIQQYNQKQINAFATHASRYFELYLPTGSIEIAHTQRYSHRTGKSELCILATRPLAPGSVLSELKGSMADLTDAEDQELKRTDTNARHTYGGIRRDFSVIHSRQMKKNHLFLGPARFVNHDCDNNCELFREGRYITFRVIKAIAVGEEVTAHYGDGYFGRNNRHCLCETCERRGVGGYGPQASDSDLSDSPDDSASDAESDLTALTGTPSREDAAKTKDKGKGKAKATSSVNVNERRTRRGVYAVLQESDDPDDSDEEEDDTGDAAMALAGEADVSSDLTSLPSSRSSIPLPSTFSGVSASRRALGLGLMTPDPEVKPILPTPTPSSSVSALTPVPTPGKSATPASLRDRERTRTPIPFEPIITTRAQKARAASSVGPTQVVTPPLSDTASLDEPASTPSTKDKGKGKEPEPRILRARASTAALKQGSVGVDDRESEKAKAAKEKEKDLPHCATCHKVLPIISIDSAVVWGDFGDKDGKGKGKGKGKAKEVKHECPRCLRHFAIYNLSWPYRTAAQALVATFLPTPRESTPADGSTHTKAKHVTPKNLSTVDKKLSAAATVKVRPSAKAKVAASSLKVSASAPVAPPHKRIPGVPTGRPRGRPPKKRKLEDLRRAAKAAGHPTGMIRATVFMREMKAEGANAVPVRISRSGRTPMPTVKVREADPTTLPVKRKR</sequence>
<dbReference type="PANTHER" id="PTHR12977:SF4">
    <property type="entry name" value="HISTONE-LYSINE N-METHYLTRANSFERASE KMT5B"/>
    <property type="match status" value="1"/>
</dbReference>
<feature type="compositionally biased region" description="Acidic residues" evidence="9">
    <location>
        <begin position="364"/>
        <end position="379"/>
    </location>
</feature>
<evidence type="ECO:0000256" key="2">
    <source>
        <dbReference type="ARBA" id="ARBA00004286"/>
    </source>
</evidence>
<evidence type="ECO:0000259" key="10">
    <source>
        <dbReference type="PROSITE" id="PS50280"/>
    </source>
</evidence>
<dbReference type="GO" id="GO:0032259">
    <property type="term" value="P:methylation"/>
    <property type="evidence" value="ECO:0007669"/>
    <property type="project" value="UniProtKB-KW"/>
</dbReference>
<dbReference type="CDD" id="cd10524">
    <property type="entry name" value="SET_Suv4-20-like"/>
    <property type="match status" value="1"/>
</dbReference>
<dbReference type="GO" id="GO:0005634">
    <property type="term" value="C:nucleus"/>
    <property type="evidence" value="ECO:0007669"/>
    <property type="project" value="UniProtKB-SubCell"/>
</dbReference>
<keyword evidence="7" id="KW-0156">Chromatin regulator</keyword>
<feature type="compositionally biased region" description="Basic and acidic residues" evidence="9">
    <location>
        <begin position="517"/>
        <end position="530"/>
    </location>
</feature>
<feature type="non-terminal residue" evidence="11">
    <location>
        <position position="790"/>
    </location>
</feature>
<feature type="region of interest" description="Disordered" evidence="9">
    <location>
        <begin position="697"/>
        <end position="736"/>
    </location>
</feature>
<keyword evidence="8" id="KW-0539">Nucleus</keyword>
<feature type="compositionally biased region" description="Basic residues" evidence="9">
    <location>
        <begin position="1"/>
        <end position="11"/>
    </location>
</feature>
<evidence type="ECO:0000313" key="11">
    <source>
        <dbReference type="EMBL" id="TFY51882.1"/>
    </source>
</evidence>
<feature type="region of interest" description="Disordered" evidence="9">
    <location>
        <begin position="294"/>
        <end position="560"/>
    </location>
</feature>
<keyword evidence="6" id="KW-0949">S-adenosyl-L-methionine</keyword>
<dbReference type="STRING" id="205917.A0A4Y9XQ48"/>
<keyword evidence="4" id="KW-0489">Methyltransferase</keyword>
<gene>
    <name evidence="11" type="ORF">EVG20_g10796</name>
</gene>
<reference evidence="11 12" key="1">
    <citation type="submission" date="2019-02" db="EMBL/GenBank/DDBJ databases">
        <title>Genome sequencing of the rare red list fungi Dentipellis fragilis.</title>
        <authorList>
            <person name="Buettner E."/>
            <person name="Kellner H."/>
        </authorList>
    </citation>
    <scope>NUCLEOTIDE SEQUENCE [LARGE SCALE GENOMIC DNA]</scope>
    <source>
        <strain evidence="11 12">DSM 105465</strain>
    </source>
</reference>
<keyword evidence="3" id="KW-0158">Chromosome</keyword>
<dbReference type="Pfam" id="PF00856">
    <property type="entry name" value="SET"/>
    <property type="match status" value="1"/>
</dbReference>
<comment type="caution">
    <text evidence="11">The sequence shown here is derived from an EMBL/GenBank/DDBJ whole genome shotgun (WGS) entry which is preliminary data.</text>
</comment>
<dbReference type="InterPro" id="IPR046341">
    <property type="entry name" value="SET_dom_sf"/>
</dbReference>
<dbReference type="EMBL" id="SEOQ01001417">
    <property type="protein sequence ID" value="TFY51882.1"/>
    <property type="molecule type" value="Genomic_DNA"/>
</dbReference>
<evidence type="ECO:0000256" key="1">
    <source>
        <dbReference type="ARBA" id="ARBA00004123"/>
    </source>
</evidence>
<dbReference type="SUPFAM" id="SSF82199">
    <property type="entry name" value="SET domain"/>
    <property type="match status" value="1"/>
</dbReference>
<dbReference type="PROSITE" id="PS50280">
    <property type="entry name" value="SET"/>
    <property type="match status" value="1"/>
</dbReference>
<feature type="region of interest" description="Disordered" evidence="9">
    <location>
        <begin position="756"/>
        <end position="790"/>
    </location>
</feature>
<dbReference type="InterPro" id="IPR039977">
    <property type="entry name" value="Suv4-20/Set9"/>
</dbReference>
<protein>
    <recommendedName>
        <fullName evidence="10">SET domain-containing protein</fullName>
    </recommendedName>
</protein>
<feature type="compositionally biased region" description="Basic and acidic residues" evidence="9">
    <location>
        <begin position="326"/>
        <end position="338"/>
    </location>
</feature>
<dbReference type="Gene3D" id="1.10.10.1700">
    <property type="entry name" value="Histone-lysine N-methyltransferase"/>
    <property type="match status" value="1"/>
</dbReference>
<feature type="domain" description="SET" evidence="10">
    <location>
        <begin position="144"/>
        <end position="270"/>
    </location>
</feature>
<dbReference type="Proteomes" id="UP000298327">
    <property type="component" value="Unassembled WGS sequence"/>
</dbReference>
<dbReference type="GO" id="GO:0005694">
    <property type="term" value="C:chromosome"/>
    <property type="evidence" value="ECO:0007669"/>
    <property type="project" value="UniProtKB-SubCell"/>
</dbReference>
<dbReference type="AlphaFoldDB" id="A0A4Y9XQ48"/>
<dbReference type="Gene3D" id="2.170.270.10">
    <property type="entry name" value="SET domain"/>
    <property type="match status" value="1"/>
</dbReference>
<feature type="compositionally biased region" description="Basic and acidic residues" evidence="9">
    <location>
        <begin position="547"/>
        <end position="560"/>
    </location>
</feature>
<accession>A0A4Y9XQ48</accession>
<feature type="region of interest" description="Disordered" evidence="9">
    <location>
        <begin position="1"/>
        <end position="24"/>
    </location>
</feature>
<keyword evidence="5" id="KW-0808">Transferase</keyword>
<feature type="compositionally biased region" description="Acidic residues" evidence="9">
    <location>
        <begin position="302"/>
        <end position="316"/>
    </location>
</feature>
<evidence type="ECO:0000256" key="3">
    <source>
        <dbReference type="ARBA" id="ARBA00022454"/>
    </source>
</evidence>
<keyword evidence="12" id="KW-1185">Reference proteome</keyword>
<evidence type="ECO:0000256" key="5">
    <source>
        <dbReference type="ARBA" id="ARBA00022679"/>
    </source>
</evidence>
<comment type="subcellular location">
    <subcellularLocation>
        <location evidence="2">Chromosome</location>
    </subcellularLocation>
    <subcellularLocation>
        <location evidence="1">Nucleus</location>
    </subcellularLocation>
</comment>
<evidence type="ECO:0000256" key="4">
    <source>
        <dbReference type="ARBA" id="ARBA00022603"/>
    </source>
</evidence>
<evidence type="ECO:0000256" key="6">
    <source>
        <dbReference type="ARBA" id="ARBA00022691"/>
    </source>
</evidence>
<organism evidence="11 12">
    <name type="scientific">Dentipellis fragilis</name>
    <dbReference type="NCBI Taxonomy" id="205917"/>
    <lineage>
        <taxon>Eukaryota</taxon>
        <taxon>Fungi</taxon>
        <taxon>Dikarya</taxon>
        <taxon>Basidiomycota</taxon>
        <taxon>Agaricomycotina</taxon>
        <taxon>Agaricomycetes</taxon>
        <taxon>Russulales</taxon>
        <taxon>Hericiaceae</taxon>
        <taxon>Dentipellis</taxon>
    </lineage>
</organism>
<dbReference type="InterPro" id="IPR041938">
    <property type="entry name" value="Hist-Lys_N-MTase_N"/>
</dbReference>
<evidence type="ECO:0000313" key="12">
    <source>
        <dbReference type="Proteomes" id="UP000298327"/>
    </source>
</evidence>
<dbReference type="PANTHER" id="PTHR12977">
    <property type="entry name" value="SUPPRESSOR OF VARIEGATION 4-20-RELATED"/>
    <property type="match status" value="1"/>
</dbReference>
<dbReference type="GO" id="GO:0042799">
    <property type="term" value="F:histone H4K20 methyltransferase activity"/>
    <property type="evidence" value="ECO:0007669"/>
    <property type="project" value="TreeGrafter"/>
</dbReference>
<evidence type="ECO:0000256" key="9">
    <source>
        <dbReference type="SAM" id="MobiDB-lite"/>
    </source>
</evidence>
<evidence type="ECO:0000256" key="8">
    <source>
        <dbReference type="ARBA" id="ARBA00023242"/>
    </source>
</evidence>
<dbReference type="OrthoDB" id="6627536at2759"/>
<dbReference type="SMART" id="SM00317">
    <property type="entry name" value="SET"/>
    <property type="match status" value="1"/>
</dbReference>
<name>A0A4Y9XQ48_9AGAM</name>